<dbReference type="Proteomes" id="UP000310158">
    <property type="component" value="Unassembled WGS sequence"/>
</dbReference>
<dbReference type="EMBL" id="SGPL01000117">
    <property type="protein sequence ID" value="THH17291.1"/>
    <property type="molecule type" value="Genomic_DNA"/>
</dbReference>
<name>A0A4S4LZL4_9AGAM</name>
<feature type="compositionally biased region" description="Polar residues" evidence="1">
    <location>
        <begin position="514"/>
        <end position="537"/>
    </location>
</feature>
<evidence type="ECO:0000313" key="3">
    <source>
        <dbReference type="Proteomes" id="UP000310158"/>
    </source>
</evidence>
<keyword evidence="3" id="KW-1185">Reference proteome</keyword>
<gene>
    <name evidence="2" type="ORF">EW146_g3489</name>
</gene>
<evidence type="ECO:0000313" key="2">
    <source>
        <dbReference type="EMBL" id="THH17291.1"/>
    </source>
</evidence>
<protein>
    <submittedName>
        <fullName evidence="2">Uncharacterized protein</fullName>
    </submittedName>
</protein>
<reference evidence="2 3" key="1">
    <citation type="submission" date="2019-02" db="EMBL/GenBank/DDBJ databases">
        <title>Genome sequencing of the rare red list fungi Bondarzewia mesenterica.</title>
        <authorList>
            <person name="Buettner E."/>
            <person name="Kellner H."/>
        </authorList>
    </citation>
    <scope>NUCLEOTIDE SEQUENCE [LARGE SCALE GENOMIC DNA]</scope>
    <source>
        <strain evidence="2 3">DSM 108281</strain>
    </source>
</reference>
<proteinExistence type="predicted"/>
<sequence>MKFSILDPQGFDALEHMDVVHVRPAQQTKHGKRVPAQFDTVSVEQNVDEDLHGIQAGIEHPSFLAYVEWFTPFMNSPEGDHAPAVLLTAGEATLTPTPTPSPAVLPTAGKTASSILSMVRWVQSRLLLKICADGVNIPSTRCVDHKRDVKMYERAAGNKTLPSNLCLPPVLKNTGLSFHDLLSGEGFSPTFNFIHDCSHSVRNDFMEVAALIAILQQGELWSTVQLDNTSSDGGFSESLSNVASASTNRRSSRVLINDPVDPIITTLYELIAIATDVMEMTVAQLHHPTAVNVSIDQAALTSKSLPVGKKEADQYFLRTAGDDDIAAHAVVIISIIAAAAAAAAAAADVCRACNGACARTSTTTTTADVVVLVSGAVDFLRAFTSHGLAFTFGRTFSNASSGQPHTPFTLSRFFQFLCISQCSPTSQTFYDPSHNQQLPSNFSRGFVHTGGMQQLQSAFNPALQGNPAMMSRQIELWVLPMTSSSRIIVQTLSLLVWDQQPRQPQHNMDAPQGSHASPVSSTSQIRPNGVLQQQPNSVEEERQNCAQTLAIRANAATLPQGEAAAQIQELWKKIENKTALLCHFHMMIMLPQREYEGSIMFPFCPVSQVSPSMRQGTLSHSAVQQQVPSDMPQQVPQSLLPQPPVQSSYATSFASALSVRAYTGNATQPTIAGMSGMSGMSIGMGGMPGSQMPMGMDSINMLPQMEGTEFQQHQQCAMRPLPQLLTEEDMQNPGANAQSREQQWCW</sequence>
<feature type="region of interest" description="Disordered" evidence="1">
    <location>
        <begin position="502"/>
        <end position="542"/>
    </location>
</feature>
<dbReference type="AlphaFoldDB" id="A0A4S4LZL4"/>
<organism evidence="2 3">
    <name type="scientific">Bondarzewia mesenterica</name>
    <dbReference type="NCBI Taxonomy" id="1095465"/>
    <lineage>
        <taxon>Eukaryota</taxon>
        <taxon>Fungi</taxon>
        <taxon>Dikarya</taxon>
        <taxon>Basidiomycota</taxon>
        <taxon>Agaricomycotina</taxon>
        <taxon>Agaricomycetes</taxon>
        <taxon>Russulales</taxon>
        <taxon>Bondarzewiaceae</taxon>
        <taxon>Bondarzewia</taxon>
    </lineage>
</organism>
<comment type="caution">
    <text evidence="2">The sequence shown here is derived from an EMBL/GenBank/DDBJ whole genome shotgun (WGS) entry which is preliminary data.</text>
</comment>
<dbReference type="OrthoDB" id="264795at2759"/>
<accession>A0A4S4LZL4</accession>
<evidence type="ECO:0000256" key="1">
    <source>
        <dbReference type="SAM" id="MobiDB-lite"/>
    </source>
</evidence>